<dbReference type="AlphaFoldDB" id="A0AAU7DS64"/>
<feature type="transmembrane region" description="Helical" evidence="8">
    <location>
        <begin position="187"/>
        <end position="209"/>
    </location>
</feature>
<evidence type="ECO:0000256" key="1">
    <source>
        <dbReference type="ARBA" id="ARBA00004651"/>
    </source>
</evidence>
<feature type="transmembrane region" description="Helical" evidence="8">
    <location>
        <begin position="353"/>
        <end position="371"/>
    </location>
</feature>
<keyword evidence="2" id="KW-0813">Transport</keyword>
<feature type="transmembrane region" description="Helical" evidence="8">
    <location>
        <begin position="498"/>
        <end position="515"/>
    </location>
</feature>
<dbReference type="Pfam" id="PF07690">
    <property type="entry name" value="MFS_1"/>
    <property type="match status" value="1"/>
</dbReference>
<gene>
    <name evidence="10" type="ORF">V5R04_12555</name>
</gene>
<feature type="transmembrane region" description="Helical" evidence="8">
    <location>
        <begin position="126"/>
        <end position="147"/>
    </location>
</feature>
<dbReference type="CDD" id="cd17321">
    <property type="entry name" value="MFS_MMR_MDR_like"/>
    <property type="match status" value="1"/>
</dbReference>
<feature type="transmembrane region" description="Helical" evidence="8">
    <location>
        <begin position="246"/>
        <end position="266"/>
    </location>
</feature>
<dbReference type="InterPro" id="IPR020846">
    <property type="entry name" value="MFS_dom"/>
</dbReference>
<evidence type="ECO:0000256" key="2">
    <source>
        <dbReference type="ARBA" id="ARBA00022448"/>
    </source>
</evidence>
<feature type="transmembrane region" description="Helical" evidence="8">
    <location>
        <begin position="321"/>
        <end position="341"/>
    </location>
</feature>
<dbReference type="InterPro" id="IPR036259">
    <property type="entry name" value="MFS_trans_sf"/>
</dbReference>
<dbReference type="SUPFAM" id="SSF103473">
    <property type="entry name" value="MFS general substrate transporter"/>
    <property type="match status" value="1"/>
</dbReference>
<feature type="transmembrane region" description="Helical" evidence="8">
    <location>
        <begin position="33"/>
        <end position="58"/>
    </location>
</feature>
<dbReference type="PRINTS" id="PR01036">
    <property type="entry name" value="TCRTETB"/>
</dbReference>
<dbReference type="PANTHER" id="PTHR42718:SF47">
    <property type="entry name" value="METHYL VIOLOGEN RESISTANCE PROTEIN SMVA"/>
    <property type="match status" value="1"/>
</dbReference>
<proteinExistence type="predicted"/>
<feature type="transmembrane region" description="Helical" evidence="8">
    <location>
        <begin position="221"/>
        <end position="240"/>
    </location>
</feature>
<dbReference type="PROSITE" id="PS50850">
    <property type="entry name" value="MFS"/>
    <property type="match status" value="1"/>
</dbReference>
<dbReference type="EMBL" id="CP146203">
    <property type="protein sequence ID" value="XBH21037.1"/>
    <property type="molecule type" value="Genomic_DNA"/>
</dbReference>
<evidence type="ECO:0000259" key="9">
    <source>
        <dbReference type="PROSITE" id="PS50850"/>
    </source>
</evidence>
<dbReference type="GO" id="GO:0005886">
    <property type="term" value="C:plasma membrane"/>
    <property type="evidence" value="ECO:0007669"/>
    <property type="project" value="UniProtKB-SubCell"/>
</dbReference>
<evidence type="ECO:0000313" key="10">
    <source>
        <dbReference type="EMBL" id="XBH21037.1"/>
    </source>
</evidence>
<organism evidence="10">
    <name type="scientific">Jonesiaceae bacterium BS-20</name>
    <dbReference type="NCBI Taxonomy" id="3120821"/>
    <lineage>
        <taxon>Bacteria</taxon>
        <taxon>Bacillati</taxon>
        <taxon>Actinomycetota</taxon>
        <taxon>Actinomycetes</taxon>
        <taxon>Micrococcales</taxon>
        <taxon>Jonesiaceae</taxon>
    </lineage>
</organism>
<dbReference type="Gene3D" id="1.20.1250.20">
    <property type="entry name" value="MFS general substrate transporter like domains"/>
    <property type="match status" value="1"/>
</dbReference>
<dbReference type="InterPro" id="IPR011701">
    <property type="entry name" value="MFS"/>
</dbReference>
<feature type="transmembrane region" description="Helical" evidence="8">
    <location>
        <begin position="70"/>
        <end position="89"/>
    </location>
</feature>
<evidence type="ECO:0000256" key="3">
    <source>
        <dbReference type="ARBA" id="ARBA00022475"/>
    </source>
</evidence>
<sequence>MSKTATRDAVTPQSPNSGAPTIPEQPLATLKDWLGLVVLMLVVLVVSIDNTVLSFALPELSQDLRPSGTALLWIVDIYSLVLAGLLVTMGTLGDRVGRRKLLLIGSIGFGLVSIYAAFSTTSGELIAARALLGLFGATLMPSTLALLRNLFLNDKQRRLAIAIWASGFSAGAALGPIVGGWLLEHYWWGSVFLLAVPVIVIMLIAGPFLLPESKDPNPGKFDVASVATSIAAMFTLVFGIKTLAGGQIPVGLAFMVAGLLIGTWFVRRQLRISNPMLDMRLFNNPVFSASIAANLMSVLAMSGMVYYIAQYLQMVLGFSPLTAGFYLLPGLAATIISGLFAVKLAERFALGKLIPIGLALSASGFLVATQLGASSSVWLLVSAFFLVGMGVGLAETLTNDAILASVPPNKAGAASGISETAYELGALLGTAILGSILTATYRNAIEIPKGVSAADGAAAKETLGGAVDVAQGLPAELGSQLLDAAKAAFSHGADRTSLIGAVIVTAAVVMTAIVLRKRA</sequence>
<comment type="subcellular location">
    <subcellularLocation>
        <location evidence="1">Cell membrane</location>
        <topology evidence="1">Multi-pass membrane protein</topology>
    </subcellularLocation>
</comment>
<evidence type="ECO:0000256" key="8">
    <source>
        <dbReference type="SAM" id="Phobius"/>
    </source>
</evidence>
<protein>
    <submittedName>
        <fullName evidence="10">MFS transporter</fullName>
    </submittedName>
</protein>
<feature type="transmembrane region" description="Helical" evidence="8">
    <location>
        <begin position="286"/>
        <end position="309"/>
    </location>
</feature>
<dbReference type="GO" id="GO:0022857">
    <property type="term" value="F:transmembrane transporter activity"/>
    <property type="evidence" value="ECO:0007669"/>
    <property type="project" value="InterPro"/>
</dbReference>
<name>A0AAU7DS64_9MICO</name>
<keyword evidence="5 8" id="KW-1133">Transmembrane helix</keyword>
<feature type="transmembrane region" description="Helical" evidence="8">
    <location>
        <begin position="101"/>
        <end position="120"/>
    </location>
</feature>
<dbReference type="PANTHER" id="PTHR42718">
    <property type="entry name" value="MAJOR FACILITATOR SUPERFAMILY MULTIDRUG TRANSPORTER MFSC"/>
    <property type="match status" value="1"/>
</dbReference>
<dbReference type="Gene3D" id="1.20.1720.10">
    <property type="entry name" value="Multidrug resistance protein D"/>
    <property type="match status" value="1"/>
</dbReference>
<feature type="region of interest" description="Disordered" evidence="7">
    <location>
        <begin position="1"/>
        <end position="23"/>
    </location>
</feature>
<keyword evidence="3" id="KW-1003">Cell membrane</keyword>
<evidence type="ECO:0000256" key="4">
    <source>
        <dbReference type="ARBA" id="ARBA00022692"/>
    </source>
</evidence>
<feature type="domain" description="Major facilitator superfamily (MFS) profile" evidence="9">
    <location>
        <begin position="35"/>
        <end position="519"/>
    </location>
</feature>
<evidence type="ECO:0000256" key="6">
    <source>
        <dbReference type="ARBA" id="ARBA00023136"/>
    </source>
</evidence>
<evidence type="ECO:0000256" key="5">
    <source>
        <dbReference type="ARBA" id="ARBA00022989"/>
    </source>
</evidence>
<evidence type="ECO:0000256" key="7">
    <source>
        <dbReference type="SAM" id="MobiDB-lite"/>
    </source>
</evidence>
<feature type="transmembrane region" description="Helical" evidence="8">
    <location>
        <begin position="377"/>
        <end position="399"/>
    </location>
</feature>
<keyword evidence="4 8" id="KW-0812">Transmembrane</keyword>
<keyword evidence="6 8" id="KW-0472">Membrane</keyword>
<feature type="transmembrane region" description="Helical" evidence="8">
    <location>
        <begin position="159"/>
        <end position="181"/>
    </location>
</feature>
<accession>A0AAU7DS64</accession>
<reference evidence="10" key="1">
    <citation type="submission" date="2024-02" db="EMBL/GenBank/DDBJ databases">
        <title>Tomenella chthoni gen. nov. sp. nov., a member of the family Jonesiaceae isolated from bat guano.</title>
        <authorList>
            <person name="Miller S.L."/>
            <person name="King J."/>
            <person name="Sankaranarayanan K."/>
            <person name="Lawson P.A."/>
        </authorList>
    </citation>
    <scope>NUCLEOTIDE SEQUENCE</scope>
    <source>
        <strain evidence="10">BS-20</strain>
    </source>
</reference>